<evidence type="ECO:0000256" key="7">
    <source>
        <dbReference type="SAM" id="MobiDB-lite"/>
    </source>
</evidence>
<feature type="compositionally biased region" description="Low complexity" evidence="7">
    <location>
        <begin position="237"/>
        <end position="250"/>
    </location>
</feature>
<reference evidence="8 9" key="1">
    <citation type="submission" date="2018-01" db="EMBL/GenBank/DDBJ databases">
        <title>Draft genome sequence of Nonomuraea sp. KC333.</title>
        <authorList>
            <person name="Sahin N."/>
            <person name="Saygin H."/>
            <person name="Ay H."/>
        </authorList>
    </citation>
    <scope>NUCLEOTIDE SEQUENCE [LARGE SCALE GENOMIC DNA]</scope>
    <source>
        <strain evidence="8 9">KC333</strain>
    </source>
</reference>
<evidence type="ECO:0000256" key="5">
    <source>
        <dbReference type="ARBA" id="ARBA00013180"/>
    </source>
</evidence>
<feature type="region of interest" description="Disordered" evidence="7">
    <location>
        <begin position="116"/>
        <end position="250"/>
    </location>
</feature>
<dbReference type="Pfam" id="PF04131">
    <property type="entry name" value="NanE"/>
    <property type="match status" value="1"/>
</dbReference>
<dbReference type="InterPro" id="IPR007260">
    <property type="entry name" value="NanE"/>
</dbReference>
<sequence length="284" mass="29747">MCARWSSGPRPVTRSRPACWRAAAALTIARAGADIVALDATSRPRPDGLGLGETIGRVHAAGALVMADVSSAAEGGGRRRARRGFPASWTRPGRDRLPGRQPRVTGLVTHVRVVPLRPGGAGGARWSRSPARTWSCRTPASGLPPGAADRTAPSAGIASSPNALTPVGRKAERTGPGRRRSAGRADGGSLTGRRRQRPRRVPSPAPGRRGTDRSPTPGGVDGTGQAPMRRRRDRSPGPRAAWTGPAVGNVSAAVPVSAVPHRRVRTDSSDQWMVSVAWRSGPYN</sequence>
<dbReference type="GO" id="GO:0047465">
    <property type="term" value="F:N-acylglucosamine-6-phosphate 2-epimerase activity"/>
    <property type="evidence" value="ECO:0007669"/>
    <property type="project" value="UniProtKB-EC"/>
</dbReference>
<dbReference type="InterPro" id="IPR011060">
    <property type="entry name" value="RibuloseP-bd_barrel"/>
</dbReference>
<dbReference type="Gene3D" id="3.20.20.70">
    <property type="entry name" value="Aldolase class I"/>
    <property type="match status" value="1"/>
</dbReference>
<evidence type="ECO:0000256" key="3">
    <source>
        <dbReference type="ARBA" id="ARBA00005081"/>
    </source>
</evidence>
<protein>
    <recommendedName>
        <fullName evidence="5">N-acylglucosamine-6-phosphate 2-epimerase</fullName>
        <ecNumber evidence="5">5.1.3.9</ecNumber>
    </recommendedName>
</protein>
<feature type="region of interest" description="Disordered" evidence="7">
    <location>
        <begin position="74"/>
        <end position="101"/>
    </location>
</feature>
<dbReference type="SUPFAM" id="SSF51366">
    <property type="entry name" value="Ribulose-phoshate binding barrel"/>
    <property type="match status" value="1"/>
</dbReference>
<comment type="catalytic activity">
    <reaction evidence="1">
        <text>an N-acyl-D-glucosamine 6-phosphate = an N-acyl-D-mannosamine 6-phosphate</text>
        <dbReference type="Rhea" id="RHEA:23932"/>
        <dbReference type="ChEBI" id="CHEBI:57599"/>
        <dbReference type="ChEBI" id="CHEBI:57666"/>
        <dbReference type="EC" id="5.1.3.9"/>
    </reaction>
</comment>
<dbReference type="InterPro" id="IPR013785">
    <property type="entry name" value="Aldolase_TIM"/>
</dbReference>
<evidence type="ECO:0000256" key="4">
    <source>
        <dbReference type="ARBA" id="ARBA00007439"/>
    </source>
</evidence>
<dbReference type="OrthoDB" id="9781704at2"/>
<dbReference type="GO" id="GO:0006051">
    <property type="term" value="P:N-acetylmannosamine metabolic process"/>
    <property type="evidence" value="ECO:0007669"/>
    <property type="project" value="InterPro"/>
</dbReference>
<comment type="function">
    <text evidence="2">Converts N-acetylmannosamine-6-phosphate (ManNAc-6-P) to N-acetylglucosamine-6-phosphate (GlcNAc-6-P).</text>
</comment>
<dbReference type="GO" id="GO:0019262">
    <property type="term" value="P:N-acetylneuraminate catabolic process"/>
    <property type="evidence" value="ECO:0007669"/>
    <property type="project" value="UniProtKB-UniPathway"/>
</dbReference>
<dbReference type="Proteomes" id="UP000249304">
    <property type="component" value="Unassembled WGS sequence"/>
</dbReference>
<keyword evidence="6" id="KW-0119">Carbohydrate metabolism</keyword>
<dbReference type="UniPathway" id="UPA00629">
    <property type="reaction ID" value="UER00682"/>
</dbReference>
<proteinExistence type="inferred from homology"/>
<comment type="pathway">
    <text evidence="3">Amino-sugar metabolism; N-acetylneuraminate degradation; D-fructose 6-phosphate from N-acetylneuraminate: step 3/5.</text>
</comment>
<dbReference type="AlphaFoldDB" id="A0A2W2DZ50"/>
<accession>A0A2W2DZ50</accession>
<comment type="caution">
    <text evidence="8">The sequence shown here is derived from an EMBL/GenBank/DDBJ whole genome shotgun (WGS) entry which is preliminary data.</text>
</comment>
<evidence type="ECO:0000313" key="8">
    <source>
        <dbReference type="EMBL" id="PZG05168.1"/>
    </source>
</evidence>
<evidence type="ECO:0000256" key="1">
    <source>
        <dbReference type="ARBA" id="ARBA00000056"/>
    </source>
</evidence>
<organism evidence="8 9">
    <name type="scientific">Nonomuraea aridisoli</name>
    <dbReference type="NCBI Taxonomy" id="2070368"/>
    <lineage>
        <taxon>Bacteria</taxon>
        <taxon>Bacillati</taxon>
        <taxon>Actinomycetota</taxon>
        <taxon>Actinomycetes</taxon>
        <taxon>Streptosporangiales</taxon>
        <taxon>Streptosporangiaceae</taxon>
        <taxon>Nonomuraea</taxon>
    </lineage>
</organism>
<name>A0A2W2DZ50_9ACTN</name>
<evidence type="ECO:0000256" key="2">
    <source>
        <dbReference type="ARBA" id="ARBA00002147"/>
    </source>
</evidence>
<evidence type="ECO:0000313" key="9">
    <source>
        <dbReference type="Proteomes" id="UP000249304"/>
    </source>
</evidence>
<keyword evidence="9" id="KW-1185">Reference proteome</keyword>
<comment type="similarity">
    <text evidence="4">Belongs to the NanE family.</text>
</comment>
<dbReference type="EC" id="5.1.3.9" evidence="5"/>
<evidence type="ECO:0000256" key="6">
    <source>
        <dbReference type="ARBA" id="ARBA00023277"/>
    </source>
</evidence>
<dbReference type="EMBL" id="POUD01000361">
    <property type="protein sequence ID" value="PZG05168.1"/>
    <property type="molecule type" value="Genomic_DNA"/>
</dbReference>
<gene>
    <name evidence="8" type="ORF">C1J01_43770</name>
</gene>